<proteinExistence type="predicted"/>
<organism evidence="3 4">
    <name type="scientific">Sinosporangium siamense</name>
    <dbReference type="NCBI Taxonomy" id="1367973"/>
    <lineage>
        <taxon>Bacteria</taxon>
        <taxon>Bacillati</taxon>
        <taxon>Actinomycetota</taxon>
        <taxon>Actinomycetes</taxon>
        <taxon>Streptosporangiales</taxon>
        <taxon>Streptosporangiaceae</taxon>
        <taxon>Sinosporangium</taxon>
    </lineage>
</organism>
<dbReference type="Proteomes" id="UP000606172">
    <property type="component" value="Unassembled WGS sequence"/>
</dbReference>
<dbReference type="InterPro" id="IPR000182">
    <property type="entry name" value="GNAT_dom"/>
</dbReference>
<dbReference type="Pfam" id="PF00583">
    <property type="entry name" value="Acetyltransf_1"/>
    <property type="match status" value="1"/>
</dbReference>
<dbReference type="EMBL" id="BOOW01000050">
    <property type="protein sequence ID" value="GII96805.1"/>
    <property type="molecule type" value="Genomic_DNA"/>
</dbReference>
<sequence>MSLFPPSRARMATLRVMELRDVPAVIRLHQDHLAQGFFVELGETFLRRYYRTFLTSPAAVALVAEVGGQLAGFLVGCTDAEVHRRHVAHLEGWRLARAGAASLLLHPVLAGKFVRTRAQRYAQRLRHATQETSGQTPAERTGTLSHLAVDQAMRRHGVGSRLVTGFVDIAKVHGVGCLRLHMAPSNVDARRFYTNLGWKEQESLRDSEGGTWIPFAKDL</sequence>
<evidence type="ECO:0000313" key="3">
    <source>
        <dbReference type="EMBL" id="GII96805.1"/>
    </source>
</evidence>
<name>A0A919RN30_9ACTN</name>
<evidence type="ECO:0000313" key="4">
    <source>
        <dbReference type="Proteomes" id="UP000606172"/>
    </source>
</evidence>
<feature type="domain" description="N-acetyltransferase" evidence="2">
    <location>
        <begin position="12"/>
        <end position="219"/>
    </location>
</feature>
<dbReference type="InterPro" id="IPR016181">
    <property type="entry name" value="Acyl_CoA_acyltransferase"/>
</dbReference>
<dbReference type="PANTHER" id="PTHR13947">
    <property type="entry name" value="GNAT FAMILY N-ACETYLTRANSFERASE"/>
    <property type="match status" value="1"/>
</dbReference>
<accession>A0A919RN30</accession>
<dbReference type="CDD" id="cd04301">
    <property type="entry name" value="NAT_SF"/>
    <property type="match status" value="1"/>
</dbReference>
<keyword evidence="1" id="KW-0808">Transferase</keyword>
<evidence type="ECO:0000256" key="1">
    <source>
        <dbReference type="ARBA" id="ARBA00022679"/>
    </source>
</evidence>
<dbReference type="GO" id="GO:0008080">
    <property type="term" value="F:N-acetyltransferase activity"/>
    <property type="evidence" value="ECO:0007669"/>
    <property type="project" value="InterPro"/>
</dbReference>
<keyword evidence="4" id="KW-1185">Reference proteome</keyword>
<dbReference type="Gene3D" id="3.40.630.30">
    <property type="match status" value="1"/>
</dbReference>
<dbReference type="PROSITE" id="PS51186">
    <property type="entry name" value="GNAT"/>
    <property type="match status" value="1"/>
</dbReference>
<dbReference type="AlphaFoldDB" id="A0A919RN30"/>
<evidence type="ECO:0000259" key="2">
    <source>
        <dbReference type="PROSITE" id="PS51186"/>
    </source>
</evidence>
<comment type="caution">
    <text evidence="3">The sequence shown here is derived from an EMBL/GenBank/DDBJ whole genome shotgun (WGS) entry which is preliminary data.</text>
</comment>
<gene>
    <name evidence="3" type="ORF">Ssi02_70360</name>
</gene>
<dbReference type="PANTHER" id="PTHR13947:SF37">
    <property type="entry name" value="LD18367P"/>
    <property type="match status" value="1"/>
</dbReference>
<protein>
    <recommendedName>
        <fullName evidence="2">N-acetyltransferase domain-containing protein</fullName>
    </recommendedName>
</protein>
<reference evidence="3" key="1">
    <citation type="submission" date="2021-01" db="EMBL/GenBank/DDBJ databases">
        <title>Whole genome shotgun sequence of Sinosporangium siamense NBRC 109515.</title>
        <authorList>
            <person name="Komaki H."/>
            <person name="Tamura T."/>
        </authorList>
    </citation>
    <scope>NUCLEOTIDE SEQUENCE</scope>
    <source>
        <strain evidence="3">NBRC 109515</strain>
    </source>
</reference>
<dbReference type="SUPFAM" id="SSF55729">
    <property type="entry name" value="Acyl-CoA N-acyltransferases (Nat)"/>
    <property type="match status" value="1"/>
</dbReference>
<dbReference type="InterPro" id="IPR050769">
    <property type="entry name" value="NAT_camello-type"/>
</dbReference>